<proteinExistence type="predicted"/>
<dbReference type="Proteomes" id="UP000663879">
    <property type="component" value="Unassembled WGS sequence"/>
</dbReference>
<keyword evidence="2" id="KW-1185">Reference proteome</keyword>
<gene>
    <name evidence="1" type="ORF">OXX778_LOCUS13348</name>
</gene>
<evidence type="ECO:0000313" key="1">
    <source>
        <dbReference type="EMBL" id="CAF0939433.1"/>
    </source>
</evidence>
<evidence type="ECO:0000313" key="2">
    <source>
        <dbReference type="Proteomes" id="UP000663879"/>
    </source>
</evidence>
<dbReference type="AlphaFoldDB" id="A0A814C5A3"/>
<sequence length="148" mass="17399">MNRLGNDPKPIIFNKNGLPFDLWIKIFEAYGLFQQDSQGGEIIDDNDEHLICFVEISTSDSSIVIRSEFDVCDIILDQNSDRDLVWIMDIKLKNESKPNDQLFENNMQKTLFYYFDQYIVLDEILYLRNLKNQNTSYLYVLPVAAKQE</sequence>
<accession>A0A814C5A3</accession>
<organism evidence="1 2">
    <name type="scientific">Brachionus calyciflorus</name>
    <dbReference type="NCBI Taxonomy" id="104777"/>
    <lineage>
        <taxon>Eukaryota</taxon>
        <taxon>Metazoa</taxon>
        <taxon>Spiralia</taxon>
        <taxon>Gnathifera</taxon>
        <taxon>Rotifera</taxon>
        <taxon>Eurotatoria</taxon>
        <taxon>Monogononta</taxon>
        <taxon>Pseudotrocha</taxon>
        <taxon>Ploima</taxon>
        <taxon>Brachionidae</taxon>
        <taxon>Brachionus</taxon>
    </lineage>
</organism>
<dbReference type="EMBL" id="CAJNOC010002547">
    <property type="protein sequence ID" value="CAF0939433.1"/>
    <property type="molecule type" value="Genomic_DNA"/>
</dbReference>
<name>A0A814C5A3_9BILA</name>
<reference evidence="1" key="1">
    <citation type="submission" date="2021-02" db="EMBL/GenBank/DDBJ databases">
        <authorList>
            <person name="Nowell W R."/>
        </authorList>
    </citation>
    <scope>NUCLEOTIDE SEQUENCE</scope>
    <source>
        <strain evidence="1">Ploen Becks lab</strain>
    </source>
</reference>
<protein>
    <submittedName>
        <fullName evidence="1">Uncharacterized protein</fullName>
    </submittedName>
</protein>
<comment type="caution">
    <text evidence="1">The sequence shown here is derived from an EMBL/GenBank/DDBJ whole genome shotgun (WGS) entry which is preliminary data.</text>
</comment>